<evidence type="ECO:0000256" key="6">
    <source>
        <dbReference type="ARBA" id="ARBA00022777"/>
    </source>
</evidence>
<dbReference type="SMART" id="SM00220">
    <property type="entry name" value="S_TKc"/>
    <property type="match status" value="1"/>
</dbReference>
<evidence type="ECO:0000256" key="2">
    <source>
        <dbReference type="ARBA" id="ARBA00022527"/>
    </source>
</evidence>
<organism evidence="13 14">
    <name type="scientific">Escallonia rubra</name>
    <dbReference type="NCBI Taxonomy" id="112253"/>
    <lineage>
        <taxon>Eukaryota</taxon>
        <taxon>Viridiplantae</taxon>
        <taxon>Streptophyta</taxon>
        <taxon>Embryophyta</taxon>
        <taxon>Tracheophyta</taxon>
        <taxon>Spermatophyta</taxon>
        <taxon>Magnoliopsida</taxon>
        <taxon>eudicotyledons</taxon>
        <taxon>Gunneridae</taxon>
        <taxon>Pentapetalae</taxon>
        <taxon>asterids</taxon>
        <taxon>campanulids</taxon>
        <taxon>Escalloniales</taxon>
        <taxon>Escalloniaceae</taxon>
        <taxon>Escallonia</taxon>
    </lineage>
</organism>
<dbReference type="EC" id="2.7.11.1" evidence="1"/>
<dbReference type="PROSITE" id="PS00108">
    <property type="entry name" value="PROTEIN_KINASE_ST"/>
    <property type="match status" value="1"/>
</dbReference>
<evidence type="ECO:0000256" key="11">
    <source>
        <dbReference type="ARBA" id="ARBA00048679"/>
    </source>
</evidence>
<keyword evidence="3" id="KW-0808">Transferase</keyword>
<dbReference type="Proteomes" id="UP001187471">
    <property type="component" value="Unassembled WGS sequence"/>
</dbReference>
<evidence type="ECO:0000256" key="10">
    <source>
        <dbReference type="ARBA" id="ARBA00047899"/>
    </source>
</evidence>
<dbReference type="InterPro" id="IPR000719">
    <property type="entry name" value="Prot_kinase_dom"/>
</dbReference>
<dbReference type="Pfam" id="PF00069">
    <property type="entry name" value="Pkinase"/>
    <property type="match status" value="1"/>
</dbReference>
<evidence type="ECO:0000256" key="5">
    <source>
        <dbReference type="ARBA" id="ARBA00022741"/>
    </source>
</evidence>
<comment type="caution">
    <text evidence="13">The sequence shown here is derived from an EMBL/GenBank/DDBJ whole genome shotgun (WGS) entry which is preliminary data.</text>
</comment>
<keyword evidence="5" id="KW-0547">Nucleotide-binding</keyword>
<proteinExistence type="predicted"/>
<keyword evidence="7" id="KW-0067">ATP-binding</keyword>
<comment type="catalytic activity">
    <reaction evidence="10">
        <text>L-threonyl-[protein] + ATP = O-phospho-L-threonyl-[protein] + ADP + H(+)</text>
        <dbReference type="Rhea" id="RHEA:46608"/>
        <dbReference type="Rhea" id="RHEA-COMP:11060"/>
        <dbReference type="Rhea" id="RHEA-COMP:11605"/>
        <dbReference type="ChEBI" id="CHEBI:15378"/>
        <dbReference type="ChEBI" id="CHEBI:30013"/>
        <dbReference type="ChEBI" id="CHEBI:30616"/>
        <dbReference type="ChEBI" id="CHEBI:61977"/>
        <dbReference type="ChEBI" id="CHEBI:456216"/>
        <dbReference type="EC" id="2.7.11.1"/>
    </reaction>
</comment>
<evidence type="ECO:0000259" key="12">
    <source>
        <dbReference type="PROSITE" id="PS50011"/>
    </source>
</evidence>
<keyword evidence="14" id="KW-1185">Reference proteome</keyword>
<gene>
    <name evidence="13" type="ORF">RJ640_001423</name>
</gene>
<keyword evidence="4" id="KW-0732">Signal</keyword>
<dbReference type="Gene3D" id="1.10.510.10">
    <property type="entry name" value="Transferase(Phosphotransferase) domain 1"/>
    <property type="match status" value="1"/>
</dbReference>
<dbReference type="FunFam" id="1.10.510.10:FF:000060">
    <property type="entry name" value="G-type lectin S-receptor-like serine/threonine-protein kinase"/>
    <property type="match status" value="1"/>
</dbReference>
<keyword evidence="9" id="KW-0325">Glycoprotein</keyword>
<accession>A0AA88U9J7</accession>
<dbReference type="InterPro" id="IPR008271">
    <property type="entry name" value="Ser/Thr_kinase_AS"/>
</dbReference>
<dbReference type="InterPro" id="IPR011009">
    <property type="entry name" value="Kinase-like_dom_sf"/>
</dbReference>
<dbReference type="InterPro" id="IPR021820">
    <property type="entry name" value="S-locus_recpt_kinase_C"/>
</dbReference>
<evidence type="ECO:0000256" key="8">
    <source>
        <dbReference type="ARBA" id="ARBA00023157"/>
    </source>
</evidence>
<dbReference type="EMBL" id="JAVXUO010002187">
    <property type="protein sequence ID" value="KAK2975478.1"/>
    <property type="molecule type" value="Genomic_DNA"/>
</dbReference>
<keyword evidence="8" id="KW-1015">Disulfide bond</keyword>
<keyword evidence="2" id="KW-0723">Serine/threonine-protein kinase</keyword>
<dbReference type="GO" id="GO:0004674">
    <property type="term" value="F:protein serine/threonine kinase activity"/>
    <property type="evidence" value="ECO:0007669"/>
    <property type="project" value="UniProtKB-KW"/>
</dbReference>
<dbReference type="PROSITE" id="PS50011">
    <property type="entry name" value="PROTEIN_KINASE_DOM"/>
    <property type="match status" value="1"/>
</dbReference>
<evidence type="ECO:0000256" key="1">
    <source>
        <dbReference type="ARBA" id="ARBA00012513"/>
    </source>
</evidence>
<dbReference type="PANTHER" id="PTHR27002:SF548">
    <property type="entry name" value="RECEPTOR-LIKE SERINE_THREONINE-PROTEIN KINASE"/>
    <property type="match status" value="1"/>
</dbReference>
<dbReference type="GO" id="GO:0005524">
    <property type="term" value="F:ATP binding"/>
    <property type="evidence" value="ECO:0007669"/>
    <property type="project" value="UniProtKB-KW"/>
</dbReference>
<evidence type="ECO:0000256" key="3">
    <source>
        <dbReference type="ARBA" id="ARBA00022679"/>
    </source>
</evidence>
<name>A0AA88U9J7_9ASTE</name>
<dbReference type="SUPFAM" id="SSF56112">
    <property type="entry name" value="Protein kinase-like (PK-like)"/>
    <property type="match status" value="1"/>
</dbReference>
<evidence type="ECO:0000256" key="4">
    <source>
        <dbReference type="ARBA" id="ARBA00022729"/>
    </source>
</evidence>
<dbReference type="PANTHER" id="PTHR27002">
    <property type="entry name" value="RECEPTOR-LIKE SERINE/THREONINE-PROTEIN KINASE SD1-8"/>
    <property type="match status" value="1"/>
</dbReference>
<keyword evidence="6" id="KW-0418">Kinase</keyword>
<dbReference type="Pfam" id="PF11883">
    <property type="entry name" value="DUF3403"/>
    <property type="match status" value="1"/>
</dbReference>
<sequence>MGFVTIETDQSKREFLDWGKRLNIIEGVAQGLLYLHKYSRMRIIHRDLKASNILLDENMNPKISDFGLARIFEQNETAARTERVVGTYGYMAPEYAMEGNFSVKSDVCSFRGVVLEIVIGRRKSSFYHHDRLVNLVGYAWDLWKEGNALKLQDPAAGDVENQLLKTIHVGLLCVQESATDRPTMSVFSSMLSSDSRQLPAPNQPAFFTGRTFLKSTPVESKSNEISVNYVSITEMEPR</sequence>
<evidence type="ECO:0000256" key="7">
    <source>
        <dbReference type="ARBA" id="ARBA00022840"/>
    </source>
</evidence>
<dbReference type="AlphaFoldDB" id="A0AA88U9J7"/>
<reference evidence="13" key="1">
    <citation type="submission" date="2022-12" db="EMBL/GenBank/DDBJ databases">
        <title>Draft genome assemblies for two species of Escallonia (Escalloniales).</title>
        <authorList>
            <person name="Chanderbali A."/>
            <person name="Dervinis C."/>
            <person name="Anghel I."/>
            <person name="Soltis D."/>
            <person name="Soltis P."/>
            <person name="Zapata F."/>
        </authorList>
    </citation>
    <scope>NUCLEOTIDE SEQUENCE</scope>
    <source>
        <strain evidence="13">UCBG92.1500</strain>
        <tissue evidence="13">Leaf</tissue>
    </source>
</reference>
<evidence type="ECO:0000313" key="14">
    <source>
        <dbReference type="Proteomes" id="UP001187471"/>
    </source>
</evidence>
<dbReference type="GO" id="GO:0005886">
    <property type="term" value="C:plasma membrane"/>
    <property type="evidence" value="ECO:0007669"/>
    <property type="project" value="TreeGrafter"/>
</dbReference>
<evidence type="ECO:0000256" key="9">
    <source>
        <dbReference type="ARBA" id="ARBA00023180"/>
    </source>
</evidence>
<protein>
    <recommendedName>
        <fullName evidence="1">non-specific serine/threonine protein kinase</fullName>
        <ecNumber evidence="1">2.7.11.1</ecNumber>
    </recommendedName>
</protein>
<comment type="catalytic activity">
    <reaction evidence="11">
        <text>L-seryl-[protein] + ATP = O-phospho-L-seryl-[protein] + ADP + H(+)</text>
        <dbReference type="Rhea" id="RHEA:17989"/>
        <dbReference type="Rhea" id="RHEA-COMP:9863"/>
        <dbReference type="Rhea" id="RHEA-COMP:11604"/>
        <dbReference type="ChEBI" id="CHEBI:15378"/>
        <dbReference type="ChEBI" id="CHEBI:29999"/>
        <dbReference type="ChEBI" id="CHEBI:30616"/>
        <dbReference type="ChEBI" id="CHEBI:83421"/>
        <dbReference type="ChEBI" id="CHEBI:456216"/>
        <dbReference type="EC" id="2.7.11.1"/>
    </reaction>
</comment>
<feature type="domain" description="Protein kinase" evidence="12">
    <location>
        <begin position="1"/>
        <end position="213"/>
    </location>
</feature>
<evidence type="ECO:0000313" key="13">
    <source>
        <dbReference type="EMBL" id="KAK2975478.1"/>
    </source>
</evidence>